<dbReference type="Gene3D" id="3.90.550.10">
    <property type="entry name" value="Spore Coat Polysaccharide Biosynthesis Protein SpsA, Chain A"/>
    <property type="match status" value="1"/>
</dbReference>
<dbReference type="Pfam" id="PF01501">
    <property type="entry name" value="Glyco_transf_8"/>
    <property type="match status" value="1"/>
</dbReference>
<organism evidence="1 2">
    <name type="scientific">Candidatus Pedobacter colombiensis</name>
    <dbReference type="NCBI Taxonomy" id="3121371"/>
    <lineage>
        <taxon>Bacteria</taxon>
        <taxon>Pseudomonadati</taxon>
        <taxon>Bacteroidota</taxon>
        <taxon>Sphingobacteriia</taxon>
        <taxon>Sphingobacteriales</taxon>
        <taxon>Sphingobacteriaceae</taxon>
        <taxon>Pedobacter</taxon>
    </lineage>
</organism>
<dbReference type="GO" id="GO:0016757">
    <property type="term" value="F:glycosyltransferase activity"/>
    <property type="evidence" value="ECO:0007669"/>
    <property type="project" value="InterPro"/>
</dbReference>
<dbReference type="Proteomes" id="UP001214530">
    <property type="component" value="Chromosome"/>
</dbReference>
<proteinExistence type="predicted"/>
<dbReference type="SUPFAM" id="SSF53448">
    <property type="entry name" value="Nucleotide-diphospho-sugar transferases"/>
    <property type="match status" value="1"/>
</dbReference>
<dbReference type="EMBL" id="CP119313">
    <property type="protein sequence ID" value="WEK19176.1"/>
    <property type="molecule type" value="Genomic_DNA"/>
</dbReference>
<protein>
    <submittedName>
        <fullName evidence="1">Glycosyltransferase</fullName>
    </submittedName>
</protein>
<dbReference type="AlphaFoldDB" id="A0AAJ5W6U0"/>
<dbReference type="InterPro" id="IPR002495">
    <property type="entry name" value="Glyco_trans_8"/>
</dbReference>
<reference evidence="1" key="1">
    <citation type="submission" date="2023-03" db="EMBL/GenBank/DDBJ databases">
        <title>Andean soil-derived lignocellulolytic bacterial consortium as a source of novel taxa and putative plastic-active enzymes.</title>
        <authorList>
            <person name="Diaz-Garcia L."/>
            <person name="Chuvochina M."/>
            <person name="Feuerriegel G."/>
            <person name="Bunk B."/>
            <person name="Sproer C."/>
            <person name="Streit W.R."/>
            <person name="Rodriguez L.M."/>
            <person name="Overmann J."/>
            <person name="Jimenez D.J."/>
        </authorList>
    </citation>
    <scope>NUCLEOTIDE SEQUENCE</scope>
    <source>
        <strain evidence="1">MAG 3858</strain>
    </source>
</reference>
<evidence type="ECO:0000313" key="1">
    <source>
        <dbReference type="EMBL" id="WEK19176.1"/>
    </source>
</evidence>
<dbReference type="InterPro" id="IPR029044">
    <property type="entry name" value="Nucleotide-diphossugar_trans"/>
</dbReference>
<gene>
    <name evidence="1" type="ORF">P0Y49_20570</name>
</gene>
<name>A0AAJ5W6U0_9SPHI</name>
<accession>A0AAJ5W6U0</accession>
<sequence>MTLFFTIATTNYLPFAVSLLDSVKQQHPEFQVCICLTDYLKPETITQNKLMSKHPILQLHELAAEEFDFITQNYNPMQLANSSKVLFAKHFLDKPEIKQVIFGDSDMLFFGSLPENVINEHDIIFTPHFTSPPPIEMKRQELEVLNAGLFNGGFFKLRKSEETEKYISWLKERSVLECIYDFKRGYYGEQLWLNFVPLYFKSAHIELNQGLNVAYWNLHERMITQKDGMFMVNESIPLSFFHFSGWDYNNPLGISKWTLFNLEMRPDIKPLLIKYHEALKNNEYEHFINMPNYYTAKNNSQKKPFFKKLKHKLFRKKTSI</sequence>
<evidence type="ECO:0000313" key="2">
    <source>
        <dbReference type="Proteomes" id="UP001214530"/>
    </source>
</evidence>